<sequence>MSTDAPLRPTVDDLEELRIRLTAYCYRMLGNVADTDDAVQETILRAYRSLESYDPQRATLSTWVHRIATNICLDLLRGARRRSRATDLGPARTGTTSADLGAPLSADHFVEPIPDSRVISATDPAEIVEQRLSVRYAFIAALQRLAPRQRAVLLLREVLSFSAEESAHIIGTTVPAVNSTLQRARARLAKSPPETTEVFDPTDARQRQLLDDYVSAFEAHDMVALRRLLREDARSSMPPFAWWLEGRETILTVMGAADACDGDRLIPVPINGSPGFGQYRVGSDGVPRAFALLLVEVRENTVSHLVTFLGSQGRFREFGLPESVDPTA</sequence>
<dbReference type="SUPFAM" id="SSF54427">
    <property type="entry name" value="NTF2-like"/>
    <property type="match status" value="1"/>
</dbReference>
<dbReference type="KEGG" id="blin:BLSMQ_2118"/>
<dbReference type="InterPro" id="IPR052704">
    <property type="entry name" value="ECF_Sigma-70_Domain"/>
</dbReference>
<dbReference type="InterPro" id="IPR014305">
    <property type="entry name" value="RNA_pol_sigma-G_actinobac"/>
</dbReference>
<dbReference type="Gene3D" id="3.10.450.50">
    <property type="match status" value="1"/>
</dbReference>
<dbReference type="NCBIfam" id="TIGR02937">
    <property type="entry name" value="sigma70-ECF"/>
    <property type="match status" value="1"/>
</dbReference>
<evidence type="ECO:0000256" key="4">
    <source>
        <dbReference type="ARBA" id="ARBA00023082"/>
    </source>
</evidence>
<keyword evidence="3" id="KW-0805">Transcription regulation</keyword>
<evidence type="ECO:0000256" key="2">
    <source>
        <dbReference type="ARBA" id="ARBA00011344"/>
    </source>
</evidence>
<dbReference type="EMBL" id="CP017150">
    <property type="protein sequence ID" value="AOP53824.1"/>
    <property type="molecule type" value="Genomic_DNA"/>
</dbReference>
<dbReference type="PATRIC" id="fig|1703.10.peg.2187"/>
<dbReference type="CDD" id="cd06171">
    <property type="entry name" value="Sigma70_r4"/>
    <property type="match status" value="1"/>
</dbReference>
<dbReference type="SUPFAM" id="SSF88946">
    <property type="entry name" value="Sigma2 domain of RNA polymerase sigma factors"/>
    <property type="match status" value="1"/>
</dbReference>
<dbReference type="RefSeq" id="WP_069600221.1">
    <property type="nucleotide sequence ID" value="NZ_CP017150.1"/>
</dbReference>
<dbReference type="Pfam" id="PF04542">
    <property type="entry name" value="Sigma70_r2"/>
    <property type="match status" value="1"/>
</dbReference>
<dbReference type="SUPFAM" id="SSF88659">
    <property type="entry name" value="Sigma3 and sigma4 domains of RNA polymerase sigma factors"/>
    <property type="match status" value="1"/>
</dbReference>
<comment type="subunit">
    <text evidence="2">Interacts transiently with the RNA polymerase catalytic core formed by RpoA, RpoB, RpoC and RpoZ (2 alpha, 1 beta, 1 beta' and 1 omega subunit) to form the RNA polymerase holoenzyme that can initiate transcription.</text>
</comment>
<evidence type="ECO:0000256" key="3">
    <source>
        <dbReference type="ARBA" id="ARBA00023015"/>
    </source>
</evidence>
<protein>
    <submittedName>
        <fullName evidence="6">RNA polymerase sigma factor</fullName>
    </submittedName>
</protein>
<evidence type="ECO:0000313" key="7">
    <source>
        <dbReference type="Proteomes" id="UP000094793"/>
    </source>
</evidence>
<dbReference type="InterPro" id="IPR014284">
    <property type="entry name" value="RNA_pol_sigma-70_dom"/>
</dbReference>
<evidence type="ECO:0000256" key="5">
    <source>
        <dbReference type="ARBA" id="ARBA00023163"/>
    </source>
</evidence>
<dbReference type="InterPro" id="IPR013325">
    <property type="entry name" value="RNA_pol_sigma_r2"/>
</dbReference>
<dbReference type="Proteomes" id="UP000094793">
    <property type="component" value="Chromosome"/>
</dbReference>
<dbReference type="NCBIfam" id="TIGR02960">
    <property type="entry name" value="SigX5"/>
    <property type="match status" value="1"/>
</dbReference>
<dbReference type="InterPro" id="IPR013324">
    <property type="entry name" value="RNA_pol_sigma_r3/r4-like"/>
</dbReference>
<dbReference type="Pfam" id="PF08281">
    <property type="entry name" value="Sigma70_r4_2"/>
    <property type="match status" value="1"/>
</dbReference>
<dbReference type="InterPro" id="IPR007627">
    <property type="entry name" value="RNA_pol_sigma70_r2"/>
</dbReference>
<dbReference type="InterPro" id="IPR032710">
    <property type="entry name" value="NTF2-like_dom_sf"/>
</dbReference>
<dbReference type="InterPro" id="IPR013249">
    <property type="entry name" value="RNA_pol_sigma70_r4_t2"/>
</dbReference>
<reference evidence="7" key="1">
    <citation type="submission" date="2016-09" db="EMBL/GenBank/DDBJ databases">
        <title>Complete Genome Sequence of Brevibacterium linens SMQ-1335.</title>
        <authorList>
            <person name="de Melo A.G."/>
            <person name="Labrie S.J."/>
            <person name="Dumaresq J."/>
            <person name="Roberts R.J."/>
            <person name="Tremblay D.M."/>
            <person name="Moineau S."/>
        </authorList>
    </citation>
    <scope>NUCLEOTIDE SEQUENCE [LARGE SCALE GENOMIC DNA]</scope>
    <source>
        <strain evidence="7">SMQ-1335</strain>
    </source>
</reference>
<dbReference type="GO" id="GO:0003677">
    <property type="term" value="F:DNA binding"/>
    <property type="evidence" value="ECO:0007669"/>
    <property type="project" value="InterPro"/>
</dbReference>
<evidence type="ECO:0000256" key="1">
    <source>
        <dbReference type="ARBA" id="ARBA00010641"/>
    </source>
</evidence>
<dbReference type="GO" id="GO:0006352">
    <property type="term" value="P:DNA-templated transcription initiation"/>
    <property type="evidence" value="ECO:0007669"/>
    <property type="project" value="InterPro"/>
</dbReference>
<dbReference type="GO" id="GO:0016987">
    <property type="term" value="F:sigma factor activity"/>
    <property type="evidence" value="ECO:0007669"/>
    <property type="project" value="UniProtKB-KW"/>
</dbReference>
<keyword evidence="5" id="KW-0804">Transcription</keyword>
<dbReference type="eggNOG" id="COG1595">
    <property type="taxonomic scope" value="Bacteria"/>
</dbReference>
<comment type="similarity">
    <text evidence="1">Belongs to the sigma-70 factor family. ECF subfamily.</text>
</comment>
<dbReference type="OrthoDB" id="7376212at2"/>
<accession>A0A1D7W4B9</accession>
<gene>
    <name evidence="6" type="ORF">BLSMQ_2118</name>
</gene>
<name>A0A1D7W4B9_BREAU</name>
<dbReference type="PANTHER" id="PTHR30173">
    <property type="entry name" value="SIGMA 19 FACTOR"/>
    <property type="match status" value="1"/>
</dbReference>
<dbReference type="Gene3D" id="1.10.1740.10">
    <property type="match status" value="1"/>
</dbReference>
<dbReference type="AlphaFoldDB" id="A0A1D7W4B9"/>
<dbReference type="PANTHER" id="PTHR30173:SF36">
    <property type="entry name" value="ECF RNA POLYMERASE SIGMA FACTOR SIGJ"/>
    <property type="match status" value="1"/>
</dbReference>
<dbReference type="InterPro" id="IPR036388">
    <property type="entry name" value="WH-like_DNA-bd_sf"/>
</dbReference>
<evidence type="ECO:0000313" key="6">
    <source>
        <dbReference type="EMBL" id="AOP53824.1"/>
    </source>
</evidence>
<keyword evidence="4" id="KW-0731">Sigma factor</keyword>
<dbReference type="NCBIfam" id="NF006089">
    <property type="entry name" value="PRK08241.1"/>
    <property type="match status" value="1"/>
</dbReference>
<organism evidence="6 7">
    <name type="scientific">Brevibacterium aurantiacum</name>
    <dbReference type="NCBI Taxonomy" id="273384"/>
    <lineage>
        <taxon>Bacteria</taxon>
        <taxon>Bacillati</taxon>
        <taxon>Actinomycetota</taxon>
        <taxon>Actinomycetes</taxon>
        <taxon>Micrococcales</taxon>
        <taxon>Brevibacteriaceae</taxon>
        <taxon>Brevibacterium</taxon>
    </lineage>
</organism>
<proteinExistence type="inferred from homology"/>
<dbReference type="Gene3D" id="1.10.10.10">
    <property type="entry name" value="Winged helix-like DNA-binding domain superfamily/Winged helix DNA-binding domain"/>
    <property type="match status" value="1"/>
</dbReference>